<feature type="compositionally biased region" description="Polar residues" evidence="4">
    <location>
        <begin position="1"/>
        <end position="10"/>
    </location>
</feature>
<evidence type="ECO:0000313" key="5">
    <source>
        <dbReference type="EMBL" id="KAG7325868.1"/>
    </source>
</evidence>
<dbReference type="Proteomes" id="UP000824219">
    <property type="component" value="Linkage Group LG12"/>
</dbReference>
<gene>
    <name evidence="5" type="ORF">KOW79_010793</name>
</gene>
<dbReference type="OrthoDB" id="8984803at2759"/>
<dbReference type="EMBL" id="JAHKSW010000012">
    <property type="protein sequence ID" value="KAG7325868.1"/>
    <property type="molecule type" value="Genomic_DNA"/>
</dbReference>
<dbReference type="GO" id="GO:0000981">
    <property type="term" value="F:DNA-binding transcription factor activity, RNA polymerase II-specific"/>
    <property type="evidence" value="ECO:0007669"/>
    <property type="project" value="TreeGrafter"/>
</dbReference>
<feature type="region of interest" description="Disordered" evidence="4">
    <location>
        <begin position="1"/>
        <end position="26"/>
    </location>
</feature>
<dbReference type="GO" id="GO:0000978">
    <property type="term" value="F:RNA polymerase II cis-regulatory region sequence-specific DNA binding"/>
    <property type="evidence" value="ECO:0007669"/>
    <property type="project" value="TreeGrafter"/>
</dbReference>
<reference evidence="5 6" key="1">
    <citation type="submission" date="2021-06" db="EMBL/GenBank/DDBJ databases">
        <title>Chromosome-level genome assembly of the red-tail catfish (Hemibagrus wyckioides).</title>
        <authorList>
            <person name="Shao F."/>
        </authorList>
    </citation>
    <scope>NUCLEOTIDE SEQUENCE [LARGE SCALE GENOMIC DNA]</scope>
    <source>
        <strain evidence="5">EC202008001</strain>
        <tissue evidence="5">Blood</tissue>
    </source>
</reference>
<feature type="coiled-coil region" evidence="3">
    <location>
        <begin position="456"/>
        <end position="522"/>
    </location>
</feature>
<evidence type="ECO:0000256" key="4">
    <source>
        <dbReference type="SAM" id="MobiDB-lite"/>
    </source>
</evidence>
<evidence type="ECO:0000313" key="6">
    <source>
        <dbReference type="Proteomes" id="UP000824219"/>
    </source>
</evidence>
<dbReference type="PANTHER" id="PTHR19212">
    <property type="entry name" value="LEUCINE RICH REPEAT IN FLII INTERACTING PROTEIN"/>
    <property type="match status" value="1"/>
</dbReference>
<evidence type="ECO:0000256" key="1">
    <source>
        <dbReference type="ARBA" id="ARBA00008275"/>
    </source>
</evidence>
<keyword evidence="6" id="KW-1185">Reference proteome</keyword>
<evidence type="ECO:0000256" key="3">
    <source>
        <dbReference type="SAM" id="Coils"/>
    </source>
</evidence>
<feature type="coiled-coil region" evidence="3">
    <location>
        <begin position="242"/>
        <end position="428"/>
    </location>
</feature>
<evidence type="ECO:0000256" key="2">
    <source>
        <dbReference type="ARBA" id="ARBA00023054"/>
    </source>
</evidence>
<dbReference type="Gene3D" id="1.20.5.4090">
    <property type="match status" value="7"/>
</dbReference>
<proteinExistence type="inferred from homology"/>
<dbReference type="InterPro" id="IPR019139">
    <property type="entry name" value="LRRFIP1/2"/>
</dbReference>
<name>A0A9D3NMY0_9TELE</name>
<comment type="similarity">
    <text evidence="1">Belongs to the LRRFIP family.</text>
</comment>
<feature type="coiled-coil region" evidence="3">
    <location>
        <begin position="73"/>
        <end position="205"/>
    </location>
</feature>
<organism evidence="5 6">
    <name type="scientific">Hemibagrus wyckioides</name>
    <dbReference type="NCBI Taxonomy" id="337641"/>
    <lineage>
        <taxon>Eukaryota</taxon>
        <taxon>Metazoa</taxon>
        <taxon>Chordata</taxon>
        <taxon>Craniata</taxon>
        <taxon>Vertebrata</taxon>
        <taxon>Euteleostomi</taxon>
        <taxon>Actinopterygii</taxon>
        <taxon>Neopterygii</taxon>
        <taxon>Teleostei</taxon>
        <taxon>Ostariophysi</taxon>
        <taxon>Siluriformes</taxon>
        <taxon>Bagridae</taxon>
        <taxon>Hemibagrus</taxon>
    </lineage>
</organism>
<keyword evidence="2 3" id="KW-0175">Coiled coil</keyword>
<dbReference type="AlphaFoldDB" id="A0A9D3NMY0"/>
<sequence length="759" mass="88059">MTVTEDSVQDQAVGPVLDQSPPKCSRAPELEDRVMELERLLYEANRECKQQRLSHIILQAQNNKMKKIFQQKEMLLEASLADAQQKHQKAQETIFQLEEEKSELTKLVNTQFSRELEQGEELCHSRLEIDELQNEHEQKQEAYSTLLLEYEKMKKELTHTKELLKASLADPELKNQKALESISQLEEEKSELMNLVATLRSTVQEQGEELCNCHLQIDKLQDLCGQSQNTTSVLLLKYEKMKKELTQTTEVLKASLADAELKNQKALESIIQLEEEKSELTNLVATLRSTVQELGEELFNCHSDIDELQIKANNALLLENEEIKKELKHKEEVLKASLADAELKNQKALESISQLEEEKSELTNLVATLRSTVQELGEELCNCHLQIDELQIEHEQKQEAHNALLLEKEEMVMELTRKEEVLKENEQKQEAHSTLLLEYEVMKKELTHTTELLKENEQKQEAHSTLLLEYEEMKKELTNTKEVLKASLADAELKNQKALESISQLEEEKSELKKRENEQKQEAHSTLLLQYEVMKKELTHTTELLKENEQKQEAHSTLLLEYEEMKKELTNTKEVLKASLADAELKNQKALESISQLEEEKSELTKRVNKLRSTVQELGEELCNCHLQIDELQDEQEQNQEAHSALLLEYEEMKKELTHTMEVLKASLADAELKNQKALESIIQLEEEKSELTKRVNKLRSTVQELGEELCNCHLQTDELQDEHEQNQEAHRTLLLENEKLKKELTDTKEVLKEFEEQQ</sequence>
<dbReference type="PANTHER" id="PTHR19212:SF5">
    <property type="entry name" value="LEUCINE-RICH REPEAT FLIGHTLESS-INTERACTING PROTEIN 1"/>
    <property type="match status" value="1"/>
</dbReference>
<accession>A0A9D3NMY0</accession>
<comment type="caution">
    <text evidence="5">The sequence shown here is derived from an EMBL/GenBank/DDBJ whole genome shotgun (WGS) entry which is preliminary data.</text>
</comment>
<protein>
    <submittedName>
        <fullName evidence="5">Uncharacterized protein</fullName>
    </submittedName>
</protein>
<feature type="coiled-coil region" evidence="3">
    <location>
        <begin position="548"/>
        <end position="758"/>
    </location>
</feature>